<feature type="signal peptide" evidence="2">
    <location>
        <begin position="1"/>
        <end position="19"/>
    </location>
</feature>
<dbReference type="InterPro" id="IPR006179">
    <property type="entry name" value="5_nucleotidase/apyrase"/>
</dbReference>
<feature type="domain" description="Calcineurin-like phosphoesterase" evidence="3">
    <location>
        <begin position="36"/>
        <end position="265"/>
    </location>
</feature>
<feature type="domain" description="5'-Nucleotidase C-terminal" evidence="4">
    <location>
        <begin position="348"/>
        <end position="492"/>
    </location>
</feature>
<feature type="chain" id="PRO_5020834720" evidence="2">
    <location>
        <begin position="20"/>
        <end position="532"/>
    </location>
</feature>
<dbReference type="AlphaFoldDB" id="A0A4R6TK95"/>
<evidence type="ECO:0000313" key="5">
    <source>
        <dbReference type="EMBL" id="TDQ31057.1"/>
    </source>
</evidence>
<dbReference type="SUPFAM" id="SSF56300">
    <property type="entry name" value="Metallo-dependent phosphatases"/>
    <property type="match status" value="1"/>
</dbReference>
<dbReference type="Proteomes" id="UP000295468">
    <property type="component" value="Unassembled WGS sequence"/>
</dbReference>
<organism evidence="5 6">
    <name type="scientific">Zeaxanthinibacter enoshimensis</name>
    <dbReference type="NCBI Taxonomy" id="392009"/>
    <lineage>
        <taxon>Bacteria</taxon>
        <taxon>Pseudomonadati</taxon>
        <taxon>Bacteroidota</taxon>
        <taxon>Flavobacteriia</taxon>
        <taxon>Flavobacteriales</taxon>
        <taxon>Flavobacteriaceae</taxon>
        <taxon>Zeaxanthinibacter</taxon>
    </lineage>
</organism>
<dbReference type="GO" id="GO:0000166">
    <property type="term" value="F:nucleotide binding"/>
    <property type="evidence" value="ECO:0007669"/>
    <property type="project" value="UniProtKB-KW"/>
</dbReference>
<dbReference type="InterPro" id="IPR008334">
    <property type="entry name" value="5'-Nucleotdase_C"/>
</dbReference>
<dbReference type="GO" id="GO:0030288">
    <property type="term" value="C:outer membrane-bounded periplasmic space"/>
    <property type="evidence" value="ECO:0007669"/>
    <property type="project" value="TreeGrafter"/>
</dbReference>
<gene>
    <name evidence="5" type="ORF">CLV82_1758</name>
</gene>
<keyword evidence="1 2" id="KW-0732">Signal</keyword>
<evidence type="ECO:0000259" key="3">
    <source>
        <dbReference type="Pfam" id="PF00149"/>
    </source>
</evidence>
<dbReference type="InterPro" id="IPR029052">
    <property type="entry name" value="Metallo-depent_PP-like"/>
</dbReference>
<protein>
    <submittedName>
        <fullName evidence="5">5'-nucleotidase</fullName>
    </submittedName>
</protein>
<evidence type="ECO:0000313" key="6">
    <source>
        <dbReference type="Proteomes" id="UP000295468"/>
    </source>
</evidence>
<dbReference type="GO" id="GO:0016787">
    <property type="term" value="F:hydrolase activity"/>
    <property type="evidence" value="ECO:0007669"/>
    <property type="project" value="UniProtKB-KW"/>
</dbReference>
<proteinExistence type="inferred from homology"/>
<evidence type="ECO:0000256" key="2">
    <source>
        <dbReference type="RuleBase" id="RU362119"/>
    </source>
</evidence>
<dbReference type="SUPFAM" id="SSF55816">
    <property type="entry name" value="5'-nucleotidase (syn. UDP-sugar hydrolase), C-terminal domain"/>
    <property type="match status" value="1"/>
</dbReference>
<dbReference type="RefSeq" id="WP_166636687.1">
    <property type="nucleotide sequence ID" value="NZ_SNYI01000002.1"/>
</dbReference>
<dbReference type="InterPro" id="IPR036907">
    <property type="entry name" value="5'-Nucleotdase_C_sf"/>
</dbReference>
<dbReference type="CDD" id="cd00845">
    <property type="entry name" value="MPP_UshA_N_like"/>
    <property type="match status" value="1"/>
</dbReference>
<dbReference type="Pfam" id="PF02872">
    <property type="entry name" value="5_nucleotid_C"/>
    <property type="match status" value="1"/>
</dbReference>
<dbReference type="PANTHER" id="PTHR11575">
    <property type="entry name" value="5'-NUCLEOTIDASE-RELATED"/>
    <property type="match status" value="1"/>
</dbReference>
<dbReference type="PANTHER" id="PTHR11575:SF24">
    <property type="entry name" value="5'-NUCLEOTIDASE"/>
    <property type="match status" value="1"/>
</dbReference>
<evidence type="ECO:0000259" key="4">
    <source>
        <dbReference type="Pfam" id="PF02872"/>
    </source>
</evidence>
<dbReference type="InterPro" id="IPR004843">
    <property type="entry name" value="Calcineurin-like_PHP"/>
</dbReference>
<keyword evidence="2" id="KW-0378">Hydrolase</keyword>
<dbReference type="Pfam" id="PF00149">
    <property type="entry name" value="Metallophos"/>
    <property type="match status" value="1"/>
</dbReference>
<name>A0A4R6TK95_9FLAO</name>
<accession>A0A4R6TK95</accession>
<comment type="similarity">
    <text evidence="2">Belongs to the 5'-nucleotidase family.</text>
</comment>
<sequence>MKQFNIITLLGLVILIAAASCDSNKKEQPAKEQIITVLHTNDIHGSYQPFQTLKGNATAQTGDSVDNYMTFPRNGEIGGFARLATVVKKIRAQKDSNSVLLIDGGDTFSDDLLSNLTKGEVVIRLMNELGYDMMVLGNHDFDYGLDRTKELAELADFPMRAANVIDTVTNKAIFDEPYKIIRKQDVRIALLPIAYRNTHLTGNPKNMEGIRFEQGLATIKKYLPELEKKADIIVVLSHEGMTVDKLIADELPNVDVIIGGHSHDYIRPPYKSNGTFVVQAMSDAAVLGETELILEDGKLKDLKTKYHFLYADEWEADSTIVKLVEDYRKDYRSELEEFLAVAEKPVGRQYKMESPFDKLVTNILKDEMKSDVAFMPGVGYGITLQDSIQREDVFKLIPHPANIITLNLKGEQLYNLLQQTATNLNPKDKMDIVGGLLQSSGISYTIDLSKPEGERISEVKIAGKDIDLKKTYKVATHAGMLNGIHNYSHFAEGTDIQKTELKLNDFVAKKIKEMKQISVPENMGEVTMIGKH</sequence>
<dbReference type="PRINTS" id="PR01607">
    <property type="entry name" value="APYRASEFAMLY"/>
</dbReference>
<comment type="caution">
    <text evidence="5">The sequence shown here is derived from an EMBL/GenBank/DDBJ whole genome shotgun (WGS) entry which is preliminary data.</text>
</comment>
<dbReference type="PROSITE" id="PS51257">
    <property type="entry name" value="PROKAR_LIPOPROTEIN"/>
    <property type="match status" value="1"/>
</dbReference>
<dbReference type="Gene3D" id="3.60.21.10">
    <property type="match status" value="1"/>
</dbReference>
<dbReference type="EMBL" id="SNYI01000002">
    <property type="protein sequence ID" value="TDQ31057.1"/>
    <property type="molecule type" value="Genomic_DNA"/>
</dbReference>
<keyword evidence="2" id="KW-0547">Nucleotide-binding</keyword>
<dbReference type="GO" id="GO:0009166">
    <property type="term" value="P:nucleotide catabolic process"/>
    <property type="evidence" value="ECO:0007669"/>
    <property type="project" value="InterPro"/>
</dbReference>
<dbReference type="Gene3D" id="3.90.780.10">
    <property type="entry name" value="5'-Nucleotidase, C-terminal domain"/>
    <property type="match status" value="1"/>
</dbReference>
<evidence type="ECO:0000256" key="1">
    <source>
        <dbReference type="ARBA" id="ARBA00022729"/>
    </source>
</evidence>
<reference evidence="5 6" key="1">
    <citation type="submission" date="2019-03" db="EMBL/GenBank/DDBJ databases">
        <title>Genomic Encyclopedia of Archaeal and Bacterial Type Strains, Phase II (KMG-II): from individual species to whole genera.</title>
        <authorList>
            <person name="Goeker M."/>
        </authorList>
    </citation>
    <scope>NUCLEOTIDE SEQUENCE [LARGE SCALE GENOMIC DNA]</scope>
    <source>
        <strain evidence="5 6">DSM 18435</strain>
    </source>
</reference>
<keyword evidence="6" id="KW-1185">Reference proteome</keyword>